<name>A0AAP0PD08_9MAGN</name>
<evidence type="ECO:0000313" key="7">
    <source>
        <dbReference type="EMBL" id="KAK9140378.1"/>
    </source>
</evidence>
<sequence>MVPRAVFDIVADQLRKVMAFMHQQFGMTMDEAQAYLKPCYIRLSEYEEGFGVLGTIRLTVRRSSSHKRCSAFKVYGQVLWVGDVDLLGRVMREIFLLLGLESLRLMSLKAATRNFRPESILGEGGFGCVFKGWIEENGAIMIKLARDFILVKTLNHDGLRGHKECQFEVNFLGDLLHPNLVKLIGYCIEDDQRSLVYEFMPVGAWKTTSLGVSPFEELLEGVGDGAGPMVVFSSLEVMENQLD</sequence>
<evidence type="ECO:0000256" key="2">
    <source>
        <dbReference type="ARBA" id="ARBA00022679"/>
    </source>
</evidence>
<keyword evidence="5" id="KW-0067">ATP-binding</keyword>
<dbReference type="GO" id="GO:0005524">
    <property type="term" value="F:ATP binding"/>
    <property type="evidence" value="ECO:0007669"/>
    <property type="project" value="UniProtKB-KW"/>
</dbReference>
<evidence type="ECO:0000256" key="1">
    <source>
        <dbReference type="ARBA" id="ARBA00012513"/>
    </source>
</evidence>
<feature type="domain" description="Protein kinase" evidence="6">
    <location>
        <begin position="115"/>
        <end position="243"/>
    </location>
</feature>
<dbReference type="InterPro" id="IPR000719">
    <property type="entry name" value="Prot_kinase_dom"/>
</dbReference>
<dbReference type="InterPro" id="IPR001245">
    <property type="entry name" value="Ser-Thr/Tyr_kinase_cat_dom"/>
</dbReference>
<comment type="caution">
    <text evidence="7">The sequence shown here is derived from an EMBL/GenBank/DDBJ whole genome shotgun (WGS) entry which is preliminary data.</text>
</comment>
<dbReference type="PROSITE" id="PS50011">
    <property type="entry name" value="PROTEIN_KINASE_DOM"/>
    <property type="match status" value="1"/>
</dbReference>
<evidence type="ECO:0000313" key="8">
    <source>
        <dbReference type="Proteomes" id="UP001419268"/>
    </source>
</evidence>
<gene>
    <name evidence="7" type="ORF">Scep_010059</name>
</gene>
<dbReference type="InterPro" id="IPR050823">
    <property type="entry name" value="Plant_Ser_Thr_Prot_Kinase"/>
</dbReference>
<evidence type="ECO:0000256" key="4">
    <source>
        <dbReference type="ARBA" id="ARBA00022777"/>
    </source>
</evidence>
<evidence type="ECO:0000256" key="5">
    <source>
        <dbReference type="ARBA" id="ARBA00022840"/>
    </source>
</evidence>
<keyword evidence="4" id="KW-0418">Kinase</keyword>
<dbReference type="FunFam" id="3.30.200.20:FF:000228">
    <property type="entry name" value="Serine/threonine-protein kinase BIK1"/>
    <property type="match status" value="1"/>
</dbReference>
<keyword evidence="2" id="KW-0808">Transferase</keyword>
<dbReference type="PANTHER" id="PTHR45621">
    <property type="entry name" value="OS01G0588500 PROTEIN-RELATED"/>
    <property type="match status" value="1"/>
</dbReference>
<dbReference type="EC" id="2.7.11.1" evidence="1"/>
<keyword evidence="3" id="KW-0547">Nucleotide-binding</keyword>
<evidence type="ECO:0000256" key="3">
    <source>
        <dbReference type="ARBA" id="ARBA00022741"/>
    </source>
</evidence>
<evidence type="ECO:0000259" key="6">
    <source>
        <dbReference type="PROSITE" id="PS50011"/>
    </source>
</evidence>
<dbReference type="EMBL" id="JBBNAG010000004">
    <property type="protein sequence ID" value="KAK9140378.1"/>
    <property type="molecule type" value="Genomic_DNA"/>
</dbReference>
<proteinExistence type="predicted"/>
<reference evidence="7 8" key="1">
    <citation type="submission" date="2024-01" db="EMBL/GenBank/DDBJ databases">
        <title>Genome assemblies of Stephania.</title>
        <authorList>
            <person name="Yang L."/>
        </authorList>
    </citation>
    <scope>NUCLEOTIDE SEQUENCE [LARGE SCALE GENOMIC DNA]</scope>
    <source>
        <strain evidence="7">JXDWG</strain>
        <tissue evidence="7">Leaf</tissue>
    </source>
</reference>
<keyword evidence="8" id="KW-1185">Reference proteome</keyword>
<organism evidence="7 8">
    <name type="scientific">Stephania cephalantha</name>
    <dbReference type="NCBI Taxonomy" id="152367"/>
    <lineage>
        <taxon>Eukaryota</taxon>
        <taxon>Viridiplantae</taxon>
        <taxon>Streptophyta</taxon>
        <taxon>Embryophyta</taxon>
        <taxon>Tracheophyta</taxon>
        <taxon>Spermatophyta</taxon>
        <taxon>Magnoliopsida</taxon>
        <taxon>Ranunculales</taxon>
        <taxon>Menispermaceae</taxon>
        <taxon>Menispermoideae</taxon>
        <taxon>Cissampelideae</taxon>
        <taxon>Stephania</taxon>
    </lineage>
</organism>
<dbReference type="InterPro" id="IPR011009">
    <property type="entry name" value="Kinase-like_dom_sf"/>
</dbReference>
<protein>
    <recommendedName>
        <fullName evidence="1">non-specific serine/threonine protein kinase</fullName>
        <ecNumber evidence="1">2.7.11.1</ecNumber>
    </recommendedName>
</protein>
<dbReference type="Gene3D" id="3.30.200.20">
    <property type="entry name" value="Phosphorylase Kinase, domain 1"/>
    <property type="match status" value="1"/>
</dbReference>
<dbReference type="GO" id="GO:0004674">
    <property type="term" value="F:protein serine/threonine kinase activity"/>
    <property type="evidence" value="ECO:0007669"/>
    <property type="project" value="UniProtKB-EC"/>
</dbReference>
<accession>A0AAP0PD08</accession>
<dbReference type="Proteomes" id="UP001419268">
    <property type="component" value="Unassembled WGS sequence"/>
</dbReference>
<dbReference type="SUPFAM" id="SSF56112">
    <property type="entry name" value="Protein kinase-like (PK-like)"/>
    <property type="match status" value="1"/>
</dbReference>
<dbReference type="Pfam" id="PF07714">
    <property type="entry name" value="PK_Tyr_Ser-Thr"/>
    <property type="match status" value="1"/>
</dbReference>
<dbReference type="AlphaFoldDB" id="A0AAP0PD08"/>